<comment type="cofactor">
    <cofactor evidence="18">
        <name>Mg(2+)</name>
        <dbReference type="ChEBI" id="CHEBI:18420"/>
    </cofactor>
    <text evidence="18">Mn(2+), Zn(2+), Cd(2+) and Co(2+) support activity to lesser extents.</text>
</comment>
<reference evidence="22 24" key="2">
    <citation type="submission" date="2018-08" db="EMBL/GenBank/DDBJ databases">
        <authorList>
            <person name="Lorentzen P. G. S. M."/>
        </authorList>
    </citation>
    <scope>NUCLEOTIDE SEQUENCE [LARGE SCALE GENOMIC DNA]</scope>
    <source>
        <strain evidence="22 24">CRBO_1381</strain>
    </source>
</reference>
<keyword evidence="4" id="KW-0444">Lipid biosynthesis</keyword>
<dbReference type="InterPro" id="IPR036945">
    <property type="entry name" value="DAGK_sf"/>
</dbReference>
<dbReference type="GO" id="GO:0008654">
    <property type="term" value="P:phospholipid biosynthetic process"/>
    <property type="evidence" value="ECO:0007669"/>
    <property type="project" value="UniProtKB-KW"/>
</dbReference>
<dbReference type="Proteomes" id="UP000294726">
    <property type="component" value="Chromosome"/>
</dbReference>
<dbReference type="GO" id="GO:0005886">
    <property type="term" value="C:plasma membrane"/>
    <property type="evidence" value="ECO:0007669"/>
    <property type="project" value="UniProtKB-SubCell"/>
</dbReference>
<evidence type="ECO:0000256" key="18">
    <source>
        <dbReference type="PIRSR" id="PIRSR600829-4"/>
    </source>
</evidence>
<gene>
    <name evidence="22" type="primary">dgkA</name>
    <name evidence="21" type="ORF">ATX59_04780</name>
    <name evidence="20" type="ORF">GA838_03085</name>
    <name evidence="22" type="ORF">OENI_0975</name>
</gene>
<evidence type="ECO:0000313" key="24">
    <source>
        <dbReference type="Proteomes" id="UP000294726"/>
    </source>
</evidence>
<evidence type="ECO:0000256" key="5">
    <source>
        <dbReference type="ARBA" id="ARBA00022679"/>
    </source>
</evidence>
<keyword evidence="18" id="KW-0460">Magnesium</keyword>
<dbReference type="EC" id="2.7.1.66" evidence="22"/>
<proteinExistence type="inferred from homology"/>
<feature type="transmembrane region" description="Helical" evidence="19">
    <location>
        <begin position="43"/>
        <end position="60"/>
    </location>
</feature>
<feature type="binding site" evidence="18">
    <location>
        <position position="88"/>
    </location>
    <ligand>
        <name>a divalent metal cation</name>
        <dbReference type="ChEBI" id="CHEBI:60240"/>
    </ligand>
</feature>
<feature type="binding site" evidence="17">
    <location>
        <position position="18"/>
    </location>
    <ligand>
        <name>ATP</name>
        <dbReference type="ChEBI" id="CHEBI:30616"/>
    </ligand>
</feature>
<feature type="transmembrane region" description="Helical" evidence="19">
    <location>
        <begin position="21"/>
        <end position="37"/>
    </location>
</feature>
<keyword evidence="12 19" id="KW-0472">Membrane</keyword>
<dbReference type="Proteomes" id="UP000181728">
    <property type="component" value="Unassembled WGS sequence"/>
</dbReference>
<evidence type="ECO:0000313" key="21">
    <source>
        <dbReference type="EMBL" id="OIM21312.1"/>
    </source>
</evidence>
<dbReference type="AlphaFoldDB" id="A0A483B7A6"/>
<dbReference type="GO" id="GO:0046872">
    <property type="term" value="F:metal ion binding"/>
    <property type="evidence" value="ECO:0007669"/>
    <property type="project" value="UniProtKB-KW"/>
</dbReference>
<accession>A0A483B7A6</accession>
<dbReference type="RefSeq" id="WP_002817115.1">
    <property type="nucleotide sequence ID" value="NZ_CP014324.1"/>
</dbReference>
<keyword evidence="8 22" id="KW-0418">Kinase</keyword>
<keyword evidence="13" id="KW-0594">Phospholipid biosynthesis</keyword>
<reference evidence="20" key="3">
    <citation type="submission" date="2019-10" db="EMBL/GenBank/DDBJ databases">
        <title>Malate fermentation in French cider.</title>
        <authorList>
            <person name="Cousin F.J."/>
            <person name="Medina Fernandez S."/>
            <person name="Misery B."/>
            <person name="Laplace J.-M."/>
            <person name="Cretenet M."/>
        </authorList>
    </citation>
    <scope>NUCLEOTIDE SEQUENCE</scope>
    <source>
        <strain evidence="20">UCMA15129</strain>
    </source>
</reference>
<dbReference type="Pfam" id="PF01219">
    <property type="entry name" value="DAGK_prokar"/>
    <property type="match status" value="1"/>
</dbReference>
<evidence type="ECO:0000256" key="16">
    <source>
        <dbReference type="PIRSR" id="PIRSR600829-2"/>
    </source>
</evidence>
<evidence type="ECO:0000313" key="22">
    <source>
        <dbReference type="EMBL" id="VDB98158.1"/>
    </source>
</evidence>
<evidence type="ECO:0000256" key="15">
    <source>
        <dbReference type="PIRSR" id="PIRSR600829-1"/>
    </source>
</evidence>
<dbReference type="InterPro" id="IPR000829">
    <property type="entry name" value="DAGK"/>
</dbReference>
<protein>
    <submittedName>
        <fullName evidence="20 21">Diacylglycerol kinase</fullName>
    </submittedName>
    <submittedName>
        <fullName evidence="22">Undecaprenol kinase</fullName>
        <ecNumber evidence="22">2.7.1.66</ecNumber>
    </submittedName>
</protein>
<evidence type="ECO:0000256" key="12">
    <source>
        <dbReference type="ARBA" id="ARBA00023136"/>
    </source>
</evidence>
<keyword evidence="18" id="KW-0479">Metal-binding</keyword>
<sequence length="145" mass="16767">MGSQNKKPIIQKRKTYKRNKTFFAALFNAFNGIWIMISRERNFRIHIVIALLVLWVGIYFHLSRSDWLWVTVGVSFAIVAEILNTIIEAIVDLTVGDRYDDLAKLAKDVAAAGVVFAVFIEFTILAIILQPYFWVWLGIHNLFNY</sequence>
<feature type="binding site" evidence="17">
    <location>
        <begin position="107"/>
        <end position="108"/>
    </location>
    <ligand>
        <name>ATP</name>
        <dbReference type="ChEBI" id="CHEBI:30616"/>
    </ligand>
</feature>
<reference evidence="21 23" key="1">
    <citation type="journal article" date="2016" name="BMC Genomics">
        <title>Consensus pan-genome assembly of the specialised wine bacterium Oenococcus oeni.</title>
        <authorList>
            <person name="Sternes P.R."/>
            <person name="Borneman A.R."/>
        </authorList>
    </citation>
    <scope>NUCLEOTIDE SEQUENCE [LARGE SCALE GENOMIC DNA]</scope>
    <source>
        <strain evidence="21 23">AWRIB661</strain>
    </source>
</reference>
<dbReference type="EMBL" id="WERV01000002">
    <property type="protein sequence ID" value="MDV7714765.1"/>
    <property type="molecule type" value="Genomic_DNA"/>
</dbReference>
<comment type="similarity">
    <text evidence="2">Belongs to the bacterial diacylglycerol kinase family.</text>
</comment>
<evidence type="ECO:0000256" key="14">
    <source>
        <dbReference type="ARBA" id="ARBA00023264"/>
    </source>
</evidence>
<keyword evidence="7 17" id="KW-0547">Nucleotide-binding</keyword>
<evidence type="ECO:0000256" key="7">
    <source>
        <dbReference type="ARBA" id="ARBA00022741"/>
    </source>
</evidence>
<dbReference type="GO" id="GO:0005524">
    <property type="term" value="F:ATP binding"/>
    <property type="evidence" value="ECO:0007669"/>
    <property type="project" value="UniProtKB-KW"/>
</dbReference>
<evidence type="ECO:0000256" key="1">
    <source>
        <dbReference type="ARBA" id="ARBA00004651"/>
    </source>
</evidence>
<evidence type="ECO:0000256" key="2">
    <source>
        <dbReference type="ARBA" id="ARBA00005967"/>
    </source>
</evidence>
<dbReference type="InterPro" id="IPR033717">
    <property type="entry name" value="UDPK"/>
</dbReference>
<dbReference type="PANTHER" id="PTHR34299:SF1">
    <property type="entry name" value="DIACYLGLYCEROL KINASE"/>
    <property type="match status" value="1"/>
</dbReference>
<feature type="binding site" evidence="17">
    <location>
        <position position="40"/>
    </location>
    <ligand>
        <name>ATP</name>
        <dbReference type="ChEBI" id="CHEBI:30616"/>
    </ligand>
</feature>
<evidence type="ECO:0000256" key="3">
    <source>
        <dbReference type="ARBA" id="ARBA00022475"/>
    </source>
</evidence>
<evidence type="ECO:0000256" key="6">
    <source>
        <dbReference type="ARBA" id="ARBA00022692"/>
    </source>
</evidence>
<evidence type="ECO:0000256" key="8">
    <source>
        <dbReference type="ARBA" id="ARBA00022777"/>
    </source>
</evidence>
<feature type="binding site" evidence="17">
    <location>
        <position position="88"/>
    </location>
    <ligand>
        <name>ATP</name>
        <dbReference type="ChEBI" id="CHEBI:30616"/>
    </ligand>
</feature>
<organism evidence="22 24">
    <name type="scientific">Oenococcus oeni</name>
    <name type="common">Leuconostoc oenos</name>
    <dbReference type="NCBI Taxonomy" id="1247"/>
    <lineage>
        <taxon>Bacteria</taxon>
        <taxon>Bacillati</taxon>
        <taxon>Bacillota</taxon>
        <taxon>Bacilli</taxon>
        <taxon>Lactobacillales</taxon>
        <taxon>Lactobacillaceae</taxon>
        <taxon>Oenococcus</taxon>
    </lineage>
</organism>
<dbReference type="EMBL" id="LR031358">
    <property type="protein sequence ID" value="VDB98158.1"/>
    <property type="molecule type" value="Genomic_DNA"/>
</dbReference>
<keyword evidence="10 19" id="KW-1133">Transmembrane helix</keyword>
<keyword evidence="11" id="KW-0443">Lipid metabolism</keyword>
<keyword evidence="9 17" id="KW-0067">ATP-binding</keyword>
<feature type="transmembrane region" description="Helical" evidence="19">
    <location>
        <begin position="111"/>
        <end position="137"/>
    </location>
</feature>
<dbReference type="Proteomes" id="UP001281024">
    <property type="component" value="Unassembled WGS sequence"/>
</dbReference>
<feature type="active site" description="Proton acceptor" evidence="15">
    <location>
        <position position="81"/>
    </location>
</feature>
<keyword evidence="6 19" id="KW-0812">Transmembrane</keyword>
<name>A0A483B7A6_OENOE</name>
<feature type="transmembrane region" description="Helical" evidence="19">
    <location>
        <begin position="67"/>
        <end position="91"/>
    </location>
</feature>
<feature type="binding site" evidence="16">
    <location>
        <position position="81"/>
    </location>
    <ligand>
        <name>substrate</name>
    </ligand>
</feature>
<evidence type="ECO:0000256" key="17">
    <source>
        <dbReference type="PIRSR" id="PIRSR600829-3"/>
    </source>
</evidence>
<evidence type="ECO:0000256" key="11">
    <source>
        <dbReference type="ARBA" id="ARBA00023098"/>
    </source>
</evidence>
<dbReference type="PANTHER" id="PTHR34299">
    <property type="entry name" value="DIACYLGLYCEROL KINASE"/>
    <property type="match status" value="1"/>
</dbReference>
<dbReference type="EMBL" id="MLOK01000037">
    <property type="protein sequence ID" value="OIM21312.1"/>
    <property type="molecule type" value="Genomic_DNA"/>
</dbReference>
<feature type="binding site" evidence="16">
    <location>
        <position position="18"/>
    </location>
    <ligand>
        <name>substrate</name>
    </ligand>
</feature>
<dbReference type="GO" id="GO:0036433">
    <property type="term" value="F:di-trans, poly-cis-undecaprenol kinase activity"/>
    <property type="evidence" value="ECO:0007669"/>
    <property type="project" value="UniProtKB-EC"/>
</dbReference>
<evidence type="ECO:0000256" key="19">
    <source>
        <dbReference type="SAM" id="Phobius"/>
    </source>
</evidence>
<evidence type="ECO:0000313" key="23">
    <source>
        <dbReference type="Proteomes" id="UP000181728"/>
    </source>
</evidence>
<evidence type="ECO:0000256" key="9">
    <source>
        <dbReference type="ARBA" id="ARBA00022840"/>
    </source>
</evidence>
<keyword evidence="5 22" id="KW-0808">Transferase</keyword>
<keyword evidence="3" id="KW-1003">Cell membrane</keyword>
<feature type="binding site" evidence="18">
    <location>
        <position position="40"/>
    </location>
    <ligand>
        <name>a divalent metal cation</name>
        <dbReference type="ChEBI" id="CHEBI:60240"/>
    </ligand>
</feature>
<evidence type="ECO:0000256" key="10">
    <source>
        <dbReference type="ARBA" id="ARBA00022989"/>
    </source>
</evidence>
<dbReference type="Gene3D" id="1.10.287.3610">
    <property type="match status" value="1"/>
</dbReference>
<evidence type="ECO:0000256" key="4">
    <source>
        <dbReference type="ARBA" id="ARBA00022516"/>
    </source>
</evidence>
<keyword evidence="14" id="KW-1208">Phospholipid metabolism</keyword>
<evidence type="ECO:0000313" key="20">
    <source>
        <dbReference type="EMBL" id="MDV7714765.1"/>
    </source>
</evidence>
<comment type="subcellular location">
    <subcellularLocation>
        <location evidence="1">Cell membrane</location>
        <topology evidence="1">Multi-pass membrane protein</topology>
    </subcellularLocation>
</comment>
<dbReference type="CDD" id="cd14265">
    <property type="entry name" value="UDPK_IM_like"/>
    <property type="match status" value="1"/>
</dbReference>
<evidence type="ECO:0000256" key="13">
    <source>
        <dbReference type="ARBA" id="ARBA00023209"/>
    </source>
</evidence>